<organism evidence="1 2">
    <name type="scientific">Mariprofundus ferrooxydans PV-1</name>
    <dbReference type="NCBI Taxonomy" id="314345"/>
    <lineage>
        <taxon>Bacteria</taxon>
        <taxon>Pseudomonadati</taxon>
        <taxon>Pseudomonadota</taxon>
        <taxon>Candidatius Mariprofundia</taxon>
        <taxon>Mariprofundales</taxon>
        <taxon>Mariprofundaceae</taxon>
        <taxon>Mariprofundus</taxon>
    </lineage>
</organism>
<sequence>MQEWAACGLPAQAGGNASPSVVHSCLWTILSVMQQRGFISCVALFLSNRISVGRSDANMKTVETA</sequence>
<keyword evidence="2" id="KW-1185">Reference proteome</keyword>
<name>Q0EXG0_9PROT</name>
<dbReference type="AlphaFoldDB" id="Q0EXG0"/>
<accession>Q0EXG0</accession>
<gene>
    <name evidence="1" type="ORF">SPV1_13197</name>
</gene>
<dbReference type="InParanoid" id="Q0EXG0"/>
<dbReference type="EMBL" id="AATS01000014">
    <property type="protein sequence ID" value="EAU53956.1"/>
    <property type="molecule type" value="Genomic_DNA"/>
</dbReference>
<reference evidence="1 2" key="1">
    <citation type="submission" date="2006-09" db="EMBL/GenBank/DDBJ databases">
        <authorList>
            <person name="Emerson D."/>
            <person name="Ferriera S."/>
            <person name="Johnson J."/>
            <person name="Kravitz S."/>
            <person name="Halpern A."/>
            <person name="Remington K."/>
            <person name="Beeson K."/>
            <person name="Tran B."/>
            <person name="Rogers Y.-H."/>
            <person name="Friedman R."/>
            <person name="Venter J.C."/>
        </authorList>
    </citation>
    <scope>NUCLEOTIDE SEQUENCE [LARGE SCALE GENOMIC DNA]</scope>
    <source>
        <strain evidence="1 2">PV-1</strain>
    </source>
</reference>
<evidence type="ECO:0000313" key="2">
    <source>
        <dbReference type="Proteomes" id="UP000005297"/>
    </source>
</evidence>
<comment type="caution">
    <text evidence="1">The sequence shown here is derived from an EMBL/GenBank/DDBJ whole genome shotgun (WGS) entry which is preliminary data.</text>
</comment>
<protein>
    <submittedName>
        <fullName evidence="1">Uncharacterized protein</fullName>
    </submittedName>
</protein>
<dbReference type="HOGENOM" id="CLU_2844704_0_0_0"/>
<evidence type="ECO:0000313" key="1">
    <source>
        <dbReference type="EMBL" id="EAU53956.1"/>
    </source>
</evidence>
<dbReference type="Proteomes" id="UP000005297">
    <property type="component" value="Unassembled WGS sequence"/>
</dbReference>
<proteinExistence type="predicted"/>